<protein>
    <submittedName>
        <fullName evidence="1">Uncharacterized protein</fullName>
    </submittedName>
</protein>
<accession>A0A9N8D5N2</accession>
<comment type="caution">
    <text evidence="1">The sequence shown here is derived from an EMBL/GenBank/DDBJ whole genome shotgun (WGS) entry which is preliminary data.</text>
</comment>
<dbReference type="Proteomes" id="UP000834611">
    <property type="component" value="Unassembled WGS sequence"/>
</dbReference>
<dbReference type="AlphaFoldDB" id="A0A9N8D5N2"/>
<dbReference type="RefSeq" id="WP_136134178.1">
    <property type="nucleotide sequence ID" value="NZ_CAHPRV010000002.1"/>
</dbReference>
<reference evidence="1" key="1">
    <citation type="submission" date="2020-05" db="EMBL/GenBank/DDBJ databases">
        <authorList>
            <person name="Delgado-Blas J."/>
        </authorList>
    </citation>
    <scope>NUCLEOTIDE SEQUENCE</scope>
    <source>
        <strain evidence="1">BB1453</strain>
    </source>
</reference>
<name>A0A9N8D5N2_PRORE</name>
<organism evidence="1 2">
    <name type="scientific">Providencia rettgeri</name>
    <dbReference type="NCBI Taxonomy" id="587"/>
    <lineage>
        <taxon>Bacteria</taxon>
        <taxon>Pseudomonadati</taxon>
        <taxon>Pseudomonadota</taxon>
        <taxon>Gammaproteobacteria</taxon>
        <taxon>Enterobacterales</taxon>
        <taxon>Morganellaceae</taxon>
        <taxon>Providencia</taxon>
    </lineage>
</organism>
<evidence type="ECO:0000313" key="2">
    <source>
        <dbReference type="Proteomes" id="UP000834611"/>
    </source>
</evidence>
<gene>
    <name evidence="1" type="ORF">GHA_03432</name>
</gene>
<proteinExistence type="predicted"/>
<sequence>MTDKTGEFRDDLAVKILLAWCGNANSPMQRDRDGHARLWELETLAEATYELADAMLKERG</sequence>
<dbReference type="EMBL" id="CAHPSF010000011">
    <property type="protein sequence ID" value="CAB5709551.1"/>
    <property type="molecule type" value="Genomic_DNA"/>
</dbReference>
<evidence type="ECO:0000313" key="1">
    <source>
        <dbReference type="EMBL" id="CAB5709551.1"/>
    </source>
</evidence>